<dbReference type="Proteomes" id="UP000193648">
    <property type="component" value="Unassembled WGS sequence"/>
</dbReference>
<keyword evidence="1" id="KW-0175">Coiled coil</keyword>
<dbReference type="AlphaFoldDB" id="A0A1Y2GCQ8"/>
<feature type="coiled-coil region" evidence="1">
    <location>
        <begin position="343"/>
        <end position="424"/>
    </location>
</feature>
<protein>
    <submittedName>
        <fullName evidence="3">Uncharacterized protein</fullName>
    </submittedName>
</protein>
<evidence type="ECO:0000256" key="1">
    <source>
        <dbReference type="SAM" id="Coils"/>
    </source>
</evidence>
<accession>A0A1Y2GCQ8</accession>
<name>A0A1Y2GCQ8_9FUNG</name>
<dbReference type="PANTHER" id="PTHR33324">
    <property type="entry name" value="EXPRESSED PROTEIN"/>
    <property type="match status" value="1"/>
</dbReference>
<evidence type="ECO:0000313" key="4">
    <source>
        <dbReference type="Proteomes" id="UP000193648"/>
    </source>
</evidence>
<dbReference type="EMBL" id="MCFF01000043">
    <property type="protein sequence ID" value="ORZ07069.1"/>
    <property type="molecule type" value="Genomic_DNA"/>
</dbReference>
<dbReference type="OrthoDB" id="2449903at2759"/>
<reference evidence="3 4" key="1">
    <citation type="submission" date="2016-07" db="EMBL/GenBank/DDBJ databases">
        <title>Pervasive Adenine N6-methylation of Active Genes in Fungi.</title>
        <authorList>
            <consortium name="DOE Joint Genome Institute"/>
            <person name="Mondo S.J."/>
            <person name="Dannebaum R.O."/>
            <person name="Kuo R.C."/>
            <person name="Labutti K."/>
            <person name="Haridas S."/>
            <person name="Kuo A."/>
            <person name="Salamov A."/>
            <person name="Ahrendt S.R."/>
            <person name="Lipzen A."/>
            <person name="Sullivan W."/>
            <person name="Andreopoulos W.B."/>
            <person name="Clum A."/>
            <person name="Lindquist E."/>
            <person name="Daum C."/>
            <person name="Ramamoorthy G.K."/>
            <person name="Gryganskyi A."/>
            <person name="Culley D."/>
            <person name="Magnuson J.K."/>
            <person name="James T.Y."/>
            <person name="O'Malley M.A."/>
            <person name="Stajich J.E."/>
            <person name="Spatafora J.W."/>
            <person name="Visel A."/>
            <person name="Grigoriev I.V."/>
        </authorList>
    </citation>
    <scope>NUCLEOTIDE SEQUENCE [LARGE SCALE GENOMIC DNA]</scope>
    <source>
        <strain evidence="3 4">NRRL 3116</strain>
    </source>
</reference>
<dbReference type="InParanoid" id="A0A1Y2GCQ8"/>
<feature type="region of interest" description="Disordered" evidence="2">
    <location>
        <begin position="1"/>
        <end position="93"/>
    </location>
</feature>
<feature type="compositionally biased region" description="Acidic residues" evidence="2">
    <location>
        <begin position="235"/>
        <end position="247"/>
    </location>
</feature>
<dbReference type="RefSeq" id="XP_021877865.1">
    <property type="nucleotide sequence ID" value="XM_022025392.1"/>
</dbReference>
<keyword evidence="4" id="KW-1185">Reference proteome</keyword>
<evidence type="ECO:0000313" key="3">
    <source>
        <dbReference type="EMBL" id="ORZ07069.1"/>
    </source>
</evidence>
<evidence type="ECO:0000256" key="2">
    <source>
        <dbReference type="SAM" id="MobiDB-lite"/>
    </source>
</evidence>
<feature type="region of interest" description="Disordered" evidence="2">
    <location>
        <begin position="222"/>
        <end position="250"/>
    </location>
</feature>
<sequence>MPNLRHHPQPTQSEQSSKRPREELQQTSYSQLRPISAIPPLTLTTPLNTNRSIAITPPPITSQVQPGSRARSSTTHASSASASKAKAATRGPGSFWTADGMDAFVDWITDPHNYEKLQRVRTVSGQKKADVHTAIAEYVNGVAGTDWTQKIVRNKIEYVKKKYDQAKALADQTGGGDTENLADLRRQMMEICPEYDRFHAVWGSSLARNPPPLMQSCRRVIDDSSERESSPETTLDSEDDGQEDDGNEGGFVINDLLQVNDEDTRDRVPKRRRKAKLSEKDAFVQSTVSTLQTQVDLAASTRYNAWNDSMKERERAMLDRERNFEAMLKQRAQDFETLLKGRRDEFEKEKEIYKKDFEKEKEIQKKDFEKEKQIQKEEAERIMERRMKMLDEEKKEMMEFRKERDQLLQELASLKKEVELCCRNNNNNKHGQSHGL</sequence>
<feature type="compositionally biased region" description="Low complexity" evidence="2">
    <location>
        <begin position="68"/>
        <end position="90"/>
    </location>
</feature>
<dbReference type="PANTHER" id="PTHR33324:SF2">
    <property type="entry name" value="MYB_SANT-LIKE DNA-BINDING DOMAIN-CONTAINING PROTEIN"/>
    <property type="match status" value="1"/>
</dbReference>
<comment type="caution">
    <text evidence="3">The sequence shown here is derived from an EMBL/GenBank/DDBJ whole genome shotgun (WGS) entry which is preliminary data.</text>
</comment>
<dbReference type="GeneID" id="33567236"/>
<organism evidence="3 4">
    <name type="scientific">Lobosporangium transversale</name>
    <dbReference type="NCBI Taxonomy" id="64571"/>
    <lineage>
        <taxon>Eukaryota</taxon>
        <taxon>Fungi</taxon>
        <taxon>Fungi incertae sedis</taxon>
        <taxon>Mucoromycota</taxon>
        <taxon>Mortierellomycotina</taxon>
        <taxon>Mortierellomycetes</taxon>
        <taxon>Mortierellales</taxon>
        <taxon>Mortierellaceae</taxon>
        <taxon>Lobosporangium</taxon>
    </lineage>
</organism>
<proteinExistence type="predicted"/>
<gene>
    <name evidence="3" type="ORF">BCR41DRAFT_360573</name>
</gene>